<feature type="region of interest" description="Disordered" evidence="1">
    <location>
        <begin position="466"/>
        <end position="485"/>
    </location>
</feature>
<evidence type="ECO:0000313" key="3">
    <source>
        <dbReference type="EMBL" id="PWZ03500.1"/>
    </source>
</evidence>
<feature type="compositionally biased region" description="Pro residues" evidence="1">
    <location>
        <begin position="629"/>
        <end position="641"/>
    </location>
</feature>
<reference evidence="3 4" key="1">
    <citation type="journal article" date="2018" name="Mol. Biol. Evol.">
        <title>Broad Genomic Sampling Reveals a Smut Pathogenic Ancestry of the Fungal Clade Ustilaginomycotina.</title>
        <authorList>
            <person name="Kijpornyongpan T."/>
            <person name="Mondo S.J."/>
            <person name="Barry K."/>
            <person name="Sandor L."/>
            <person name="Lee J."/>
            <person name="Lipzen A."/>
            <person name="Pangilinan J."/>
            <person name="LaButti K."/>
            <person name="Hainaut M."/>
            <person name="Henrissat B."/>
            <person name="Grigoriev I.V."/>
            <person name="Spatafora J.W."/>
            <person name="Aime M.C."/>
        </authorList>
    </citation>
    <scope>NUCLEOTIDE SEQUENCE [LARGE SCALE GENOMIC DNA]</scope>
    <source>
        <strain evidence="3 4">MCA 3645</strain>
    </source>
</reference>
<feature type="compositionally biased region" description="Basic and acidic residues" evidence="1">
    <location>
        <begin position="656"/>
        <end position="679"/>
    </location>
</feature>
<dbReference type="AlphaFoldDB" id="A0A317XZY0"/>
<feature type="compositionally biased region" description="Basic residues" evidence="1">
    <location>
        <begin position="227"/>
        <end position="236"/>
    </location>
</feature>
<name>A0A317XZY0_9BASI</name>
<feature type="compositionally biased region" description="Basic and acidic residues" evidence="1">
    <location>
        <begin position="237"/>
        <end position="247"/>
    </location>
</feature>
<feature type="region of interest" description="Disordered" evidence="1">
    <location>
        <begin position="203"/>
        <end position="459"/>
    </location>
</feature>
<feature type="compositionally biased region" description="Basic and acidic residues" evidence="1">
    <location>
        <begin position="696"/>
        <end position="705"/>
    </location>
</feature>
<dbReference type="Proteomes" id="UP000246740">
    <property type="component" value="Unassembled WGS sequence"/>
</dbReference>
<keyword evidence="4" id="KW-1185">Reference proteome</keyword>
<evidence type="ECO:0000256" key="2">
    <source>
        <dbReference type="SAM" id="Phobius"/>
    </source>
</evidence>
<evidence type="ECO:0000313" key="4">
    <source>
        <dbReference type="Proteomes" id="UP000246740"/>
    </source>
</evidence>
<feature type="compositionally biased region" description="Basic and acidic residues" evidence="1">
    <location>
        <begin position="213"/>
        <end position="226"/>
    </location>
</feature>
<feature type="compositionally biased region" description="Polar residues" evidence="1">
    <location>
        <begin position="778"/>
        <end position="802"/>
    </location>
</feature>
<sequence>MLILSVNESSHNNVDEIILKHDLGVSVPFVESDSLSQVSKEYPDQFHPDRARRQPDDQVLADVILPVPPTPSLHQLYRRSVEDDGRDLDRDVLMDHLRIDAASAAFKSREDVSPAQLFARATTSAHKYTLPSTYPSSIASSWSRPERSVWFQQKAIIITSIFLAIFIVLFIGAAVFLRERKLDDELADMDDEEALARLEEIMAGGGRGSGGADENHNDGEKEEDGKKKKRRFRFGRRKTDREMRHVGSSEPSTGSSSAMKRRRHLVSRWTRAPVRTSRDTLQSSDDAVSVHSGRSARRRVLGDPNVEERLEVTYDGGASTGRVATDGCGATSADDRSRSPPPPHSQSGDSSGGAGSMARTTLVASGRSDEESPTTSTSDPARAPRRVALDDSDFQAADAAEAYEDGHHMPPAYISSGPGAGSSSSGSTDVATIAAAVARGDAKRGIPPPEERDDSISSDVIRAALAESGRPDTTVHQPTGPIAGHIATDDKAMLGALSAAASAPPVPQHGSAPAYGSDHDTSSSPLRVSGSSATAGAAADPSAPTLDTDEDGFELGPASMAGPVERNELVTGDVCSGSDKGIYLADMAAEPQGKGKGRQDTMSGRLPAPPQALQPAFSRFDQPYRADGPPRPVQPREPPSLVPIGAVAAADVEDQSAAKRSESLSARRSEKQREAEQEHALAGLMASRPGDAETIDVPRYERLDSSQRPSAPTDLADSGMATESPAATDSPASGARADPGYAVAASAPSMPESLPIYEDERSSLPGASRPSPPCASIQDATESSQIPEIGSSAASTTSQIPQDQALLGPAA</sequence>
<keyword evidence="2" id="KW-0472">Membrane</keyword>
<gene>
    <name evidence="3" type="ORF">BCV70DRAFT_235166</name>
</gene>
<dbReference type="EMBL" id="KZ819188">
    <property type="protein sequence ID" value="PWZ03500.1"/>
    <property type="molecule type" value="Genomic_DNA"/>
</dbReference>
<feature type="compositionally biased region" description="Low complexity" evidence="1">
    <location>
        <begin position="248"/>
        <end position="257"/>
    </location>
</feature>
<feature type="transmembrane region" description="Helical" evidence="2">
    <location>
        <begin position="155"/>
        <end position="177"/>
    </location>
</feature>
<protein>
    <submittedName>
        <fullName evidence="3">Uncharacterized protein</fullName>
    </submittedName>
</protein>
<proteinExistence type="predicted"/>
<feature type="compositionally biased region" description="Low complexity" evidence="1">
    <location>
        <begin position="529"/>
        <end position="545"/>
    </location>
</feature>
<dbReference type="InParanoid" id="A0A317XZY0"/>
<feature type="compositionally biased region" description="Low complexity" evidence="1">
    <location>
        <begin position="415"/>
        <end position="427"/>
    </location>
</feature>
<keyword evidence="2" id="KW-1133">Transmembrane helix</keyword>
<evidence type="ECO:0000256" key="1">
    <source>
        <dbReference type="SAM" id="MobiDB-lite"/>
    </source>
</evidence>
<accession>A0A317XZY0</accession>
<feature type="region of interest" description="Disordered" evidence="1">
    <location>
        <begin position="498"/>
        <end position="811"/>
    </location>
</feature>
<organism evidence="3 4">
    <name type="scientific">Testicularia cyperi</name>
    <dbReference type="NCBI Taxonomy" id="1882483"/>
    <lineage>
        <taxon>Eukaryota</taxon>
        <taxon>Fungi</taxon>
        <taxon>Dikarya</taxon>
        <taxon>Basidiomycota</taxon>
        <taxon>Ustilaginomycotina</taxon>
        <taxon>Ustilaginomycetes</taxon>
        <taxon>Ustilaginales</taxon>
        <taxon>Anthracoideaceae</taxon>
        <taxon>Testicularia</taxon>
    </lineage>
</organism>
<keyword evidence="2" id="KW-0812">Transmembrane</keyword>
<dbReference type="OrthoDB" id="2554800at2759"/>